<dbReference type="Proteomes" id="UP000887579">
    <property type="component" value="Unplaced"/>
</dbReference>
<dbReference type="WBParaSite" id="ES5_v2.g22070.t1">
    <property type="protein sequence ID" value="ES5_v2.g22070.t1"/>
    <property type="gene ID" value="ES5_v2.g22070"/>
</dbReference>
<reference evidence="2" key="1">
    <citation type="submission" date="2022-11" db="UniProtKB">
        <authorList>
            <consortium name="WormBaseParasite"/>
        </authorList>
    </citation>
    <scope>IDENTIFICATION</scope>
</reference>
<protein>
    <submittedName>
        <fullName evidence="2">La protein</fullName>
    </submittedName>
</protein>
<accession>A0AC34FXS1</accession>
<evidence type="ECO:0000313" key="1">
    <source>
        <dbReference type="Proteomes" id="UP000887579"/>
    </source>
</evidence>
<evidence type="ECO:0000313" key="2">
    <source>
        <dbReference type="WBParaSite" id="ES5_v2.g22070.t1"/>
    </source>
</evidence>
<organism evidence="1 2">
    <name type="scientific">Panagrolaimus sp. ES5</name>
    <dbReference type="NCBI Taxonomy" id="591445"/>
    <lineage>
        <taxon>Eukaryota</taxon>
        <taxon>Metazoa</taxon>
        <taxon>Ecdysozoa</taxon>
        <taxon>Nematoda</taxon>
        <taxon>Chromadorea</taxon>
        <taxon>Rhabditida</taxon>
        <taxon>Tylenchina</taxon>
        <taxon>Panagrolaimomorpha</taxon>
        <taxon>Panagrolaimoidea</taxon>
        <taxon>Panagrolaimidae</taxon>
        <taxon>Panagrolaimus</taxon>
    </lineage>
</organism>
<proteinExistence type="predicted"/>
<name>A0AC34FXS1_9BILA</name>
<sequence>NRDGHNNTYQSNNSNVASHRFAQMKVSDGHQGYSRGGNNYRNDGNRGSRGRGGSSGGRGRGKPFNANYSNPYQQQQQFQQRPQQYQQQQPQFQPQQFPPLSAAAPRPNIFPPPAAAAGYVPPMSQHIRNPNATGIAPFSDNNVRKTYYNNSRKR</sequence>